<dbReference type="PANTHER" id="PTHR22926:SF3">
    <property type="entry name" value="UNDECAPRENYL-PHOSPHATE ALPHA-N-ACETYLGLUCOSAMINYL 1-PHOSPHATE TRANSFERASE"/>
    <property type="match status" value="1"/>
</dbReference>
<dbReference type="HOGENOM" id="CLU_023982_1_0_6"/>
<feature type="transmembrane region" description="Helical" evidence="8">
    <location>
        <begin position="252"/>
        <end position="273"/>
    </location>
</feature>
<feature type="transmembrane region" description="Helical" evidence="8">
    <location>
        <begin position="170"/>
        <end position="190"/>
    </location>
</feature>
<proteinExistence type="predicted"/>
<dbReference type="GO" id="GO:0005886">
    <property type="term" value="C:plasma membrane"/>
    <property type="evidence" value="ECO:0007669"/>
    <property type="project" value="UniProtKB-SubCell"/>
</dbReference>
<comment type="subcellular location">
    <subcellularLocation>
        <location evidence="1">Cell membrane</location>
        <topology evidence="1">Multi-pass membrane protein</topology>
    </subcellularLocation>
</comment>
<protein>
    <submittedName>
        <fullName evidence="9">Undecaprenyl-phosphate alpha-N-acetylglucosaminyl 1-phosphatetransferase</fullName>
    </submittedName>
</protein>
<feature type="transmembrane region" description="Helical" evidence="8">
    <location>
        <begin position="135"/>
        <end position="158"/>
    </location>
</feature>
<evidence type="ECO:0000256" key="6">
    <source>
        <dbReference type="ARBA" id="ARBA00023136"/>
    </source>
</evidence>
<gene>
    <name evidence="9" type="ORF">NT02SARS_0708</name>
</gene>
<dbReference type="PANTHER" id="PTHR22926">
    <property type="entry name" value="PHOSPHO-N-ACETYLMURAMOYL-PENTAPEPTIDE-TRANSFERASE"/>
    <property type="match status" value="1"/>
</dbReference>
<evidence type="ECO:0000256" key="4">
    <source>
        <dbReference type="ARBA" id="ARBA00022692"/>
    </source>
</evidence>
<dbReference type="InterPro" id="IPR000715">
    <property type="entry name" value="Glycosyl_transferase_4"/>
</dbReference>
<evidence type="ECO:0000256" key="1">
    <source>
        <dbReference type="ARBA" id="ARBA00004651"/>
    </source>
</evidence>
<feature type="binding site" evidence="7">
    <location>
        <position position="223"/>
    </location>
    <ligand>
        <name>Mg(2+)</name>
        <dbReference type="ChEBI" id="CHEBI:18420"/>
    </ligand>
</feature>
<keyword evidence="3 9" id="KW-0808">Transferase</keyword>
<dbReference type="AlphaFoldDB" id="J4WZ41"/>
<feature type="transmembrane region" description="Helical" evidence="8">
    <location>
        <begin position="110"/>
        <end position="129"/>
    </location>
</feature>
<name>J4WZ41_9GAMM</name>
<dbReference type="GO" id="GO:0044038">
    <property type="term" value="P:cell wall macromolecule biosynthetic process"/>
    <property type="evidence" value="ECO:0007669"/>
    <property type="project" value="TreeGrafter"/>
</dbReference>
<keyword evidence="6 8" id="KW-0472">Membrane</keyword>
<feature type="transmembrane region" description="Helical" evidence="8">
    <location>
        <begin position="6"/>
        <end position="28"/>
    </location>
</feature>
<keyword evidence="7" id="KW-0460">Magnesium</keyword>
<keyword evidence="2" id="KW-1003">Cell membrane</keyword>
<feature type="transmembrane region" description="Helical" evidence="8">
    <location>
        <begin position="226"/>
        <end position="246"/>
    </location>
</feature>
<keyword evidence="7" id="KW-0479">Metal-binding</keyword>
<evidence type="ECO:0000256" key="5">
    <source>
        <dbReference type="ARBA" id="ARBA00022989"/>
    </source>
</evidence>
<dbReference type="CDD" id="cd06853">
    <property type="entry name" value="GT_WecA_like"/>
    <property type="match status" value="1"/>
</dbReference>
<keyword evidence="5 8" id="KW-1133">Transmembrane helix</keyword>
<dbReference type="GO" id="GO:0071555">
    <property type="term" value="P:cell wall organization"/>
    <property type="evidence" value="ECO:0007669"/>
    <property type="project" value="TreeGrafter"/>
</dbReference>
<dbReference type="Pfam" id="PF00953">
    <property type="entry name" value="Glycos_transf_4"/>
    <property type="match status" value="1"/>
</dbReference>
<feature type="transmembrane region" description="Helical" evidence="8">
    <location>
        <begin position="49"/>
        <end position="74"/>
    </location>
</feature>
<feature type="transmembrane region" description="Helical" evidence="8">
    <location>
        <begin position="326"/>
        <end position="345"/>
    </location>
</feature>
<keyword evidence="4 8" id="KW-0812">Transmembrane</keyword>
<feature type="transmembrane region" description="Helical" evidence="8">
    <location>
        <begin position="196"/>
        <end position="214"/>
    </location>
</feature>
<dbReference type="GO" id="GO:0009103">
    <property type="term" value="P:lipopolysaccharide biosynthetic process"/>
    <property type="evidence" value="ECO:0007669"/>
    <property type="project" value="TreeGrafter"/>
</dbReference>
<dbReference type="GO" id="GO:0016780">
    <property type="term" value="F:phosphotransferase activity, for other substituted phosphate groups"/>
    <property type="evidence" value="ECO:0007669"/>
    <property type="project" value="InterPro"/>
</dbReference>
<evidence type="ECO:0000313" key="9">
    <source>
        <dbReference type="EMBL" id="EJP72965.1"/>
    </source>
</evidence>
<feature type="binding site" evidence="7">
    <location>
        <position position="163"/>
    </location>
    <ligand>
        <name>Mg(2+)</name>
        <dbReference type="ChEBI" id="CHEBI:18420"/>
    </ligand>
</feature>
<reference evidence="9 10" key="1">
    <citation type="journal article" date="2012" name="ISME J.">
        <title>Genomic insights to SAR86, an abundant and uncultivated marine bacterial lineage.</title>
        <authorList>
            <person name="Dupont C.L."/>
            <person name="Rusch D.B."/>
            <person name="Yooseph S."/>
            <person name="Lombardo M.J."/>
            <person name="Richter R.A."/>
            <person name="Valas R."/>
            <person name="Novotny M."/>
            <person name="Yee-Greenbaum J."/>
            <person name="Selengut J.D."/>
            <person name="Haft D.H."/>
            <person name="Halpern A.L."/>
            <person name="Lasken R.S."/>
            <person name="Nealson K."/>
            <person name="Friedman R."/>
            <person name="Venter J.C."/>
        </authorList>
    </citation>
    <scope>NUCLEOTIDE SEQUENCE [LARGE SCALE GENOMIC DNA]</scope>
</reference>
<evidence type="ECO:0000256" key="3">
    <source>
        <dbReference type="ARBA" id="ARBA00022679"/>
    </source>
</evidence>
<dbReference type="Proteomes" id="UP000010116">
    <property type="component" value="Unassembled WGS sequence"/>
</dbReference>
<evidence type="ECO:0000256" key="2">
    <source>
        <dbReference type="ARBA" id="ARBA00022475"/>
    </source>
</evidence>
<comment type="cofactor">
    <cofactor evidence="7">
        <name>Mg(2+)</name>
        <dbReference type="ChEBI" id="CHEBI:18420"/>
    </cofactor>
</comment>
<dbReference type="GO" id="GO:0046872">
    <property type="term" value="F:metal ion binding"/>
    <property type="evidence" value="ECO:0007669"/>
    <property type="project" value="UniProtKB-KW"/>
</dbReference>
<feature type="transmembrane region" description="Helical" evidence="8">
    <location>
        <begin position="80"/>
        <end position="98"/>
    </location>
</feature>
<evidence type="ECO:0000256" key="8">
    <source>
        <dbReference type="SAM" id="Phobius"/>
    </source>
</evidence>
<dbReference type="EMBL" id="JH611185">
    <property type="protein sequence ID" value="EJP72965.1"/>
    <property type="molecule type" value="Genomic_DNA"/>
</dbReference>
<sequence length="356" mass="39661">MIKEIIIGAFIISFLCSFFINAVARGIARKNNILIDLPDKNRKFHKRATPLTGGISIYLGSILSIYLMQILGIFSIEQSYFQHAILVCGAIIVIIFLFDDAIELNSLFRLLIQIFIALVFVIWSDAYLINLGDLFGFGFIVLNKPLSLIFTTFCIVGVMNAFNMIDGINGLCSGLVFIAMLILGIFYNGFIYTQMIFAVGAIAGFLIFNLGIIGKKRWVFLGDHGSNLLGFLTAMAMIGASQELVFDFSPVTALWLIAVPLLDCIGLILKRLLRGVGPFTADRNHLHHKLMAKGYSANTTLIIILCLSMFASFLGIVLQEMFNDTISFYCFVIFSLGFYYFSHVFSQTDKLELAND</sequence>
<feature type="transmembrane region" description="Helical" evidence="8">
    <location>
        <begin position="294"/>
        <end position="314"/>
    </location>
</feature>
<evidence type="ECO:0000256" key="7">
    <source>
        <dbReference type="PIRSR" id="PIRSR600715-1"/>
    </source>
</evidence>
<accession>J4WZ41</accession>
<organism evidence="9 10">
    <name type="scientific">SAR86 cluster bacterium SAR86B</name>
    <dbReference type="NCBI Taxonomy" id="1123867"/>
    <lineage>
        <taxon>Bacteria</taxon>
        <taxon>Pseudomonadati</taxon>
        <taxon>Pseudomonadota</taxon>
        <taxon>Gammaproteobacteria</taxon>
        <taxon>SAR86 cluster</taxon>
    </lineage>
</organism>
<evidence type="ECO:0000313" key="10">
    <source>
        <dbReference type="Proteomes" id="UP000010116"/>
    </source>
</evidence>